<evidence type="ECO:0000313" key="5">
    <source>
        <dbReference type="EMBL" id="NEK56752.1"/>
    </source>
</evidence>
<dbReference type="EMBL" id="JAAGWF010000003">
    <property type="protein sequence ID" value="NEK56752.1"/>
    <property type="molecule type" value="Genomic_DNA"/>
</dbReference>
<accession>A0A7K3VVY1</accession>
<dbReference type="InterPro" id="IPR036390">
    <property type="entry name" value="WH_DNA-bd_sf"/>
</dbReference>
<dbReference type="Proteomes" id="UP000470246">
    <property type="component" value="Unassembled WGS sequence"/>
</dbReference>
<proteinExistence type="predicted"/>
<dbReference type="Pfam" id="PF01022">
    <property type="entry name" value="HTH_5"/>
    <property type="match status" value="1"/>
</dbReference>
<dbReference type="InterPro" id="IPR036388">
    <property type="entry name" value="WH-like_DNA-bd_sf"/>
</dbReference>
<dbReference type="Gene3D" id="1.10.10.10">
    <property type="entry name" value="Winged helix-like DNA-binding domain superfamily/Winged helix DNA-binding domain"/>
    <property type="match status" value="1"/>
</dbReference>
<dbReference type="NCBIfam" id="NF033788">
    <property type="entry name" value="HTH_metalloreg"/>
    <property type="match status" value="1"/>
</dbReference>
<protein>
    <submittedName>
        <fullName evidence="5">Helix-turn-helix transcriptional regulator</fullName>
    </submittedName>
</protein>
<dbReference type="GO" id="GO:0003677">
    <property type="term" value="F:DNA binding"/>
    <property type="evidence" value="ECO:0007669"/>
    <property type="project" value="UniProtKB-KW"/>
</dbReference>
<dbReference type="SUPFAM" id="SSF46785">
    <property type="entry name" value="Winged helix' DNA-binding domain"/>
    <property type="match status" value="1"/>
</dbReference>
<organism evidence="5 6">
    <name type="scientific">Geodermatophilus sabuli</name>
    <dbReference type="NCBI Taxonomy" id="1564158"/>
    <lineage>
        <taxon>Bacteria</taxon>
        <taxon>Bacillati</taxon>
        <taxon>Actinomycetota</taxon>
        <taxon>Actinomycetes</taxon>
        <taxon>Geodermatophilales</taxon>
        <taxon>Geodermatophilaceae</taxon>
        <taxon>Geodermatophilus</taxon>
    </lineage>
</organism>
<comment type="caution">
    <text evidence="5">The sequence shown here is derived from an EMBL/GenBank/DDBJ whole genome shotgun (WGS) entry which is preliminary data.</text>
</comment>
<dbReference type="PRINTS" id="PR00778">
    <property type="entry name" value="HTHARSR"/>
</dbReference>
<dbReference type="AlphaFoldDB" id="A0A7K3VVY1"/>
<dbReference type="GO" id="GO:0003700">
    <property type="term" value="F:DNA-binding transcription factor activity"/>
    <property type="evidence" value="ECO:0007669"/>
    <property type="project" value="InterPro"/>
</dbReference>
<dbReference type="PROSITE" id="PS50987">
    <property type="entry name" value="HTH_ARSR_2"/>
    <property type="match status" value="1"/>
</dbReference>
<keyword evidence="1" id="KW-0805">Transcription regulation</keyword>
<dbReference type="PANTHER" id="PTHR43132">
    <property type="entry name" value="ARSENICAL RESISTANCE OPERON REPRESSOR ARSR-RELATED"/>
    <property type="match status" value="1"/>
</dbReference>
<dbReference type="InterPro" id="IPR001845">
    <property type="entry name" value="HTH_ArsR_DNA-bd_dom"/>
</dbReference>
<dbReference type="RefSeq" id="WP_163479931.1">
    <property type="nucleotide sequence ID" value="NZ_JAAGWF010000003.1"/>
</dbReference>
<gene>
    <name evidence="5" type="ORF">GCU56_02535</name>
</gene>
<dbReference type="PANTHER" id="PTHR43132:SF2">
    <property type="entry name" value="ARSENICAL RESISTANCE OPERON REPRESSOR ARSR-RELATED"/>
    <property type="match status" value="1"/>
</dbReference>
<reference evidence="5 6" key="1">
    <citation type="submission" date="2020-02" db="EMBL/GenBank/DDBJ databases">
        <title>Geodermatophilus sabuli CPCC 205279 I12A-02694.</title>
        <authorList>
            <person name="Jiang Z."/>
        </authorList>
    </citation>
    <scope>NUCLEOTIDE SEQUENCE [LARGE SCALE GENOMIC DNA]</scope>
    <source>
        <strain evidence="5 6">I12A-02694</strain>
    </source>
</reference>
<dbReference type="InterPro" id="IPR011991">
    <property type="entry name" value="ArsR-like_HTH"/>
</dbReference>
<evidence type="ECO:0000313" key="6">
    <source>
        <dbReference type="Proteomes" id="UP000470246"/>
    </source>
</evidence>
<evidence type="ECO:0000256" key="3">
    <source>
        <dbReference type="ARBA" id="ARBA00023163"/>
    </source>
</evidence>
<sequence length="131" mass="13798">MPFTPGRPLAEAKADLFKALGHPARIRVLELLADGERTVGQLASGTGLELSHLSQQVSVLRKAGIVGSRRVGNNVICCLADPQTAELLAVARRLLTANLRQGQALLEALDGAQDAVAQADTTRAIPSPSRQ</sequence>
<evidence type="ECO:0000259" key="4">
    <source>
        <dbReference type="PROSITE" id="PS50987"/>
    </source>
</evidence>
<name>A0A7K3VVY1_9ACTN</name>
<evidence type="ECO:0000256" key="2">
    <source>
        <dbReference type="ARBA" id="ARBA00023125"/>
    </source>
</evidence>
<dbReference type="InterPro" id="IPR051011">
    <property type="entry name" value="Metal_resp_trans_reg"/>
</dbReference>
<feature type="domain" description="HTH arsR-type" evidence="4">
    <location>
        <begin position="5"/>
        <end position="99"/>
    </location>
</feature>
<keyword evidence="2" id="KW-0238">DNA-binding</keyword>
<dbReference type="CDD" id="cd00090">
    <property type="entry name" value="HTH_ARSR"/>
    <property type="match status" value="1"/>
</dbReference>
<keyword evidence="3" id="KW-0804">Transcription</keyword>
<evidence type="ECO:0000256" key="1">
    <source>
        <dbReference type="ARBA" id="ARBA00023015"/>
    </source>
</evidence>
<dbReference type="SMART" id="SM00418">
    <property type="entry name" value="HTH_ARSR"/>
    <property type="match status" value="1"/>
</dbReference>
<keyword evidence="6" id="KW-1185">Reference proteome</keyword>